<dbReference type="EMBL" id="CP020660">
    <property type="protein sequence ID" value="ATF09345.1"/>
    <property type="molecule type" value="Genomic_DNA"/>
</dbReference>
<reference evidence="2" key="1">
    <citation type="submission" date="2017-04" db="EMBL/GenBank/DDBJ databases">
        <title>Genome evolution of the luminous symbionts of deep sea anglerfish.</title>
        <authorList>
            <person name="Hendry T.A."/>
        </authorList>
    </citation>
    <scope>NUCLEOTIDE SEQUENCE [LARGE SCALE GENOMIC DNA]</scope>
</reference>
<protein>
    <submittedName>
        <fullName evidence="1">Mobile element protein</fullName>
    </submittedName>
</protein>
<accession>A0A291B8K5</accession>
<evidence type="ECO:0000313" key="1">
    <source>
        <dbReference type="EMBL" id="ATF09345.1"/>
    </source>
</evidence>
<sequence length="37" mass="4130">MLLCPHYSYINKRTKIANVAFKIKNKGTVQHLAVGAT</sequence>
<keyword evidence="2" id="KW-1185">Reference proteome</keyword>
<dbReference type="AlphaFoldDB" id="A0A291B8K5"/>
<name>A0A291B8K5_9GAMM</name>
<dbReference type="KEGG" id="elux:BTN50_0837"/>
<organism evidence="1 2">
    <name type="scientific">Candidatus Enterovibrio altilux</name>
    <dbReference type="NCBI Taxonomy" id="1927128"/>
    <lineage>
        <taxon>Bacteria</taxon>
        <taxon>Pseudomonadati</taxon>
        <taxon>Pseudomonadota</taxon>
        <taxon>Gammaproteobacteria</taxon>
        <taxon>Vibrionales</taxon>
        <taxon>Vibrionaceae</taxon>
        <taxon>Enterovibrio</taxon>
    </lineage>
</organism>
<evidence type="ECO:0000313" key="2">
    <source>
        <dbReference type="Proteomes" id="UP000218160"/>
    </source>
</evidence>
<gene>
    <name evidence="1" type="ORF">BTN50_0837</name>
</gene>
<dbReference type="Proteomes" id="UP000218160">
    <property type="component" value="Chromosome 1"/>
</dbReference>
<proteinExistence type="predicted"/>